<keyword evidence="5 7" id="KW-0472">Membrane</keyword>
<keyword evidence="2 7" id="KW-0813">Transport</keyword>
<dbReference type="NCBIfam" id="TIGR04056">
    <property type="entry name" value="OMP_RagA_SusC"/>
    <property type="match status" value="1"/>
</dbReference>
<dbReference type="SUPFAM" id="SSF49464">
    <property type="entry name" value="Carboxypeptidase regulatory domain-like"/>
    <property type="match status" value="1"/>
</dbReference>
<keyword evidence="4 7" id="KW-0812">Transmembrane</keyword>
<evidence type="ECO:0000313" key="9">
    <source>
        <dbReference type="EMBL" id="RGY20988.1"/>
    </source>
</evidence>
<sequence length="1105" mass="125485">MFVFSFTLVANTHAQQEKVNLDLKNVSIKVLFGEIQKQTALSFVFNTEQTQGLERVSVKAKDESVESVLKRVLANTGLTYRFEGDIIVIREQLMNMNQQEEKKEITITGRVTDEKKEPIPGATILLKGTSLGTATNVDGSYKLTIPEMKDCILVFSFVGMQTQEVKYVGKDTVHVVMVAQLETLDDVVVTGIFKKSKESYTGAVRVVTDKELKEFKGRNLITTLANIDPAFNMIANNDLGSNPNSLPQVQIRGAASLPNIGELQDNSSAELNTPLIILDGFETTLQRMMDLDENEVSSITILKDGSATALYGSRGANGVIVITTREPEPGKLKFYYKGELNIETPDLSDYHVLNSRDKLRVEELSGYYHTTTLGPEYEIQFKEYYNAVLAQVEKGVNTDWLSIPLRTGVGHRHNMRIEGGDASFRYSLSLQYNLTEGVMRDSKRENFNGEINLQYKHQKLIFNNRLSIGLNGAENSPYGAFSDYVKLNPYWSPYDEDGKIRRYFEPYNWGYWANSSGVDSEKGVPNPLYNATLKTYDKSNYTNITNNFSIEWRPMEALTFQGKVGISWQMNESDVFKPSTHSDFVSYTGDDIARKGSYKYGNGKDLKYEASFMVNFRKLFAEKHLVYAGLNAELDETTGRSYAFGVEGFSDESLDFLSMALQYEKDGKPSGSESKSRRVGLVGNVNYSYDNRYYIDFNVRTDGSSQFGSSKRFAPFYSVGLGWNIHNENFFLDNPYVNRLKLRASYGMSGSQQFSSYQAMETYSYYTGDRYNIWMGAYQMALGNKNLEWQTTDKYNIGVEGEFFNSRVSVTMDVYLEKTSSLLSSLELPYSNGFDSYTENIGAVENKGFELAASLWLLRDTERRVMWSVTGNLSYNKDKITKLSDAMKAANEKLAKNGGSNPNRILREGDSQNVIYAVPSLGIDPSSGEEIFLKKNGEVTKLWDSADRVNCGISEPKYRGNLSTMVRYKDLTFNMSFGYRWGGQLYNQTLIDRVENADKRYNVDERVFNDRWQKPGDKTFFKGINVTTTSNYSSRFVQDETSFWCQNMNLTYELRDQKWMRCLGVSVINATIGTGELFYWSTIKRERGISYPFSRQYTMSLSVMF</sequence>
<dbReference type="Pfam" id="PF13715">
    <property type="entry name" value="CarbopepD_reg_2"/>
    <property type="match status" value="1"/>
</dbReference>
<dbReference type="Pfam" id="PF07715">
    <property type="entry name" value="Plug"/>
    <property type="match status" value="1"/>
</dbReference>
<dbReference type="Pfam" id="PF07660">
    <property type="entry name" value="STN"/>
    <property type="match status" value="1"/>
</dbReference>
<dbReference type="Proteomes" id="UP000286063">
    <property type="component" value="Unassembled WGS sequence"/>
</dbReference>
<dbReference type="InterPro" id="IPR036942">
    <property type="entry name" value="Beta-barrel_TonB_sf"/>
</dbReference>
<evidence type="ECO:0000256" key="7">
    <source>
        <dbReference type="PROSITE-ProRule" id="PRU01360"/>
    </source>
</evidence>
<keyword evidence="6 7" id="KW-0998">Cell outer membrane</keyword>
<protein>
    <submittedName>
        <fullName evidence="9">SusC/RagA family TonB-linked outer membrane protein</fullName>
    </submittedName>
</protein>
<dbReference type="GO" id="GO:0009279">
    <property type="term" value="C:cell outer membrane"/>
    <property type="evidence" value="ECO:0007669"/>
    <property type="project" value="UniProtKB-SubCell"/>
</dbReference>
<evidence type="ECO:0000256" key="4">
    <source>
        <dbReference type="ARBA" id="ARBA00022692"/>
    </source>
</evidence>
<keyword evidence="3 7" id="KW-1134">Transmembrane beta strand</keyword>
<evidence type="ECO:0000256" key="3">
    <source>
        <dbReference type="ARBA" id="ARBA00022452"/>
    </source>
</evidence>
<evidence type="ECO:0000256" key="1">
    <source>
        <dbReference type="ARBA" id="ARBA00004571"/>
    </source>
</evidence>
<dbReference type="Gene3D" id="2.40.170.20">
    <property type="entry name" value="TonB-dependent receptor, beta-barrel domain"/>
    <property type="match status" value="1"/>
</dbReference>
<dbReference type="AlphaFoldDB" id="A0A413ITD0"/>
<dbReference type="InterPro" id="IPR039426">
    <property type="entry name" value="TonB-dep_rcpt-like"/>
</dbReference>
<dbReference type="Gene3D" id="3.55.50.30">
    <property type="match status" value="1"/>
</dbReference>
<evidence type="ECO:0000256" key="2">
    <source>
        <dbReference type="ARBA" id="ARBA00022448"/>
    </source>
</evidence>
<dbReference type="SMART" id="SM00965">
    <property type="entry name" value="STN"/>
    <property type="match status" value="1"/>
</dbReference>
<reference evidence="9 10" key="1">
    <citation type="submission" date="2018-08" db="EMBL/GenBank/DDBJ databases">
        <title>A genome reference for cultivated species of the human gut microbiota.</title>
        <authorList>
            <person name="Zou Y."/>
            <person name="Xue W."/>
            <person name="Luo G."/>
        </authorList>
    </citation>
    <scope>NUCLEOTIDE SEQUENCE [LARGE SCALE GENOMIC DNA]</scope>
    <source>
        <strain evidence="9 10">OF02-7</strain>
    </source>
</reference>
<dbReference type="InterPro" id="IPR023997">
    <property type="entry name" value="TonB-dep_OMP_SusC/RagA_CS"/>
</dbReference>
<dbReference type="InterPro" id="IPR023996">
    <property type="entry name" value="TonB-dep_OMP_SusC/RagA"/>
</dbReference>
<dbReference type="Gene3D" id="2.60.40.1120">
    <property type="entry name" value="Carboxypeptidase-like, regulatory domain"/>
    <property type="match status" value="1"/>
</dbReference>
<evidence type="ECO:0000313" key="10">
    <source>
        <dbReference type="Proteomes" id="UP000286063"/>
    </source>
</evidence>
<dbReference type="Gene3D" id="2.170.130.10">
    <property type="entry name" value="TonB-dependent receptor, plug domain"/>
    <property type="match status" value="1"/>
</dbReference>
<gene>
    <name evidence="9" type="ORF">DXA50_02545</name>
</gene>
<feature type="domain" description="Secretin/TonB short N-terminal" evidence="8">
    <location>
        <begin position="41"/>
        <end position="92"/>
    </location>
</feature>
<proteinExistence type="inferred from homology"/>
<dbReference type="SUPFAM" id="SSF56935">
    <property type="entry name" value="Porins"/>
    <property type="match status" value="1"/>
</dbReference>
<dbReference type="OrthoDB" id="668629at2"/>
<name>A0A413ITD0_9BACT</name>
<dbReference type="InterPro" id="IPR011662">
    <property type="entry name" value="Secretin/TonB_short_N"/>
</dbReference>
<evidence type="ECO:0000256" key="5">
    <source>
        <dbReference type="ARBA" id="ARBA00023136"/>
    </source>
</evidence>
<comment type="similarity">
    <text evidence="7">Belongs to the TonB-dependent receptor family.</text>
</comment>
<accession>A0A413ITD0</accession>
<evidence type="ECO:0000259" key="8">
    <source>
        <dbReference type="SMART" id="SM00965"/>
    </source>
</evidence>
<dbReference type="NCBIfam" id="TIGR04057">
    <property type="entry name" value="SusC_RagA_signa"/>
    <property type="match status" value="1"/>
</dbReference>
<organism evidence="9 10">
    <name type="scientific">Butyricimonas virosa</name>
    <dbReference type="NCBI Taxonomy" id="544645"/>
    <lineage>
        <taxon>Bacteria</taxon>
        <taxon>Pseudomonadati</taxon>
        <taxon>Bacteroidota</taxon>
        <taxon>Bacteroidia</taxon>
        <taxon>Bacteroidales</taxon>
        <taxon>Odoribacteraceae</taxon>
        <taxon>Butyricimonas</taxon>
    </lineage>
</organism>
<evidence type="ECO:0000256" key="6">
    <source>
        <dbReference type="ARBA" id="ARBA00023237"/>
    </source>
</evidence>
<comment type="subcellular location">
    <subcellularLocation>
        <location evidence="1 7">Cell outer membrane</location>
        <topology evidence="1 7">Multi-pass membrane protein</topology>
    </subcellularLocation>
</comment>
<dbReference type="InterPro" id="IPR012910">
    <property type="entry name" value="Plug_dom"/>
</dbReference>
<dbReference type="PROSITE" id="PS52016">
    <property type="entry name" value="TONB_DEPENDENT_REC_3"/>
    <property type="match status" value="1"/>
</dbReference>
<comment type="caution">
    <text evidence="9">The sequence shown here is derived from an EMBL/GenBank/DDBJ whole genome shotgun (WGS) entry which is preliminary data.</text>
</comment>
<dbReference type="EMBL" id="QSCR01000002">
    <property type="protein sequence ID" value="RGY20988.1"/>
    <property type="molecule type" value="Genomic_DNA"/>
</dbReference>
<dbReference type="InterPro" id="IPR037066">
    <property type="entry name" value="Plug_dom_sf"/>
</dbReference>
<dbReference type="InterPro" id="IPR008969">
    <property type="entry name" value="CarboxyPept-like_regulatory"/>
</dbReference>